<organism evidence="1 2">
    <name type="scientific">Mycobacterium phage EniyanLRS</name>
    <dbReference type="NCBI Taxonomy" id="1933770"/>
    <lineage>
        <taxon>Viruses</taxon>
        <taxon>Duplodnaviria</taxon>
        <taxon>Heunggongvirae</taxon>
        <taxon>Uroviricota</taxon>
        <taxon>Caudoviricetes</taxon>
        <taxon>Vilmaviridae</taxon>
        <taxon>Wildcatvirus</taxon>
        <taxon>Wildcatvirus wildcat</taxon>
        <taxon>Mycobacterium virus Wildcat</taxon>
    </lineage>
</organism>
<protein>
    <submittedName>
        <fullName evidence="1">Uncharacterized protein</fullName>
    </submittedName>
</protein>
<sequence>MAARRNKLREVRTSVELAELKPFSVILLGNSERPDLGGIAVQRADEPDAWYPVRLGYSMTTGDIARFLHEGKGDLNTAFVVYEGVEQEELDGWDEVLHPEERADEGE</sequence>
<evidence type="ECO:0000313" key="2">
    <source>
        <dbReference type="Proteomes" id="UP000240702"/>
    </source>
</evidence>
<name>A0A2I2MPI8_9CAUD</name>
<evidence type="ECO:0000313" key="1">
    <source>
        <dbReference type="EMBL" id="AQT25764.1"/>
    </source>
</evidence>
<dbReference type="EMBL" id="KY385381">
    <property type="protein sequence ID" value="AQT25764.1"/>
    <property type="molecule type" value="Genomic_DNA"/>
</dbReference>
<accession>A0A2I2MPI8</accession>
<gene>
    <name evidence="1" type="primary">90</name>
    <name evidence="1" type="ORF">EniyanLRS_90</name>
</gene>
<proteinExistence type="predicted"/>
<reference evidence="1 2" key="1">
    <citation type="submission" date="2016-12" db="EMBL/GenBank/DDBJ databases">
        <title>Whole genome Sequence of Mycobacteriophages.</title>
        <authorList>
            <person name="Bajpai U."/>
        </authorList>
    </citation>
    <scope>NUCLEOTIDE SEQUENCE [LARGE SCALE GENOMIC DNA]</scope>
</reference>
<dbReference type="Proteomes" id="UP000240702">
    <property type="component" value="Segment"/>
</dbReference>